<dbReference type="Proteomes" id="UP000267223">
    <property type="component" value="Unassembled WGS sequence"/>
</dbReference>
<name>A0A3M9NJE5_9BACT</name>
<dbReference type="PROSITE" id="PS51462">
    <property type="entry name" value="NUDIX"/>
    <property type="match status" value="1"/>
</dbReference>
<gene>
    <name evidence="2" type="ORF">EFY79_06730</name>
</gene>
<accession>A0A3M9NJE5</accession>
<dbReference type="OrthoDB" id="9786141at2"/>
<dbReference type="CDD" id="cd18873">
    <property type="entry name" value="NUDIX_NadM_like"/>
    <property type="match status" value="1"/>
</dbReference>
<evidence type="ECO:0000259" key="1">
    <source>
        <dbReference type="PROSITE" id="PS51462"/>
    </source>
</evidence>
<feature type="domain" description="Nudix hydrolase" evidence="1">
    <location>
        <begin position="9"/>
        <end position="141"/>
    </location>
</feature>
<dbReference type="RefSeq" id="WP_123119915.1">
    <property type="nucleotide sequence ID" value="NZ_RJJR01000004.1"/>
</dbReference>
<dbReference type="Pfam" id="PF21906">
    <property type="entry name" value="WHD_NrtR"/>
    <property type="match status" value="1"/>
</dbReference>
<dbReference type="PANTHER" id="PTHR43736">
    <property type="entry name" value="ADP-RIBOSE PYROPHOSPHATASE"/>
    <property type="match status" value="1"/>
</dbReference>
<dbReference type="InterPro" id="IPR000086">
    <property type="entry name" value="NUDIX_hydrolase_dom"/>
</dbReference>
<dbReference type="SUPFAM" id="SSF46785">
    <property type="entry name" value="Winged helix' DNA-binding domain"/>
    <property type="match status" value="1"/>
</dbReference>
<dbReference type="PANTHER" id="PTHR43736:SF4">
    <property type="entry name" value="SLR1690 PROTEIN"/>
    <property type="match status" value="1"/>
</dbReference>
<dbReference type="InterPro" id="IPR015797">
    <property type="entry name" value="NUDIX_hydrolase-like_dom_sf"/>
</dbReference>
<organism evidence="2 3">
    <name type="scientific">Hanamia caeni</name>
    <dbReference type="NCBI Taxonomy" id="2294116"/>
    <lineage>
        <taxon>Bacteria</taxon>
        <taxon>Pseudomonadati</taxon>
        <taxon>Bacteroidota</taxon>
        <taxon>Chitinophagia</taxon>
        <taxon>Chitinophagales</taxon>
        <taxon>Chitinophagaceae</taxon>
        <taxon>Hanamia</taxon>
    </lineage>
</organism>
<dbReference type="Pfam" id="PF00293">
    <property type="entry name" value="NUDIX"/>
    <property type="match status" value="1"/>
</dbReference>
<dbReference type="InterPro" id="IPR036390">
    <property type="entry name" value="WH_DNA-bd_sf"/>
</dbReference>
<sequence length="239" mass="27931">MTHYPGQKHYLVAVDVIIFGFDGEHLKLLLIKRGFQPKRGEWSLMGGFVQSTESLDEAAKRILHQLTGLYGVYLEQLQTFGHPDRDPIERTFSVTYFALIDIHKYQRQISTQYNAGWFSFNNAPNLIFDHTQMVKLARTNLRYKASLHPILFELLPEKFTMPQLHDLYEDVYAATFDKRNFSRKVLSTGLLVKQKDKDKSSSKKGAFYYKLNKKNYITNFHAFLNFIPNPDHLIQNPHQ</sequence>
<reference evidence="2 3" key="1">
    <citation type="submission" date="2018-11" db="EMBL/GenBank/DDBJ databases">
        <title>Draft genome sequence of Ferruginibacter sp. BO-59.</title>
        <authorList>
            <person name="Im W.T."/>
        </authorList>
    </citation>
    <scope>NUCLEOTIDE SEQUENCE [LARGE SCALE GENOMIC DNA]</scope>
    <source>
        <strain evidence="2 3">BO-59</strain>
    </source>
</reference>
<dbReference type="InterPro" id="IPR054105">
    <property type="entry name" value="WHD_NrtR"/>
</dbReference>
<dbReference type="Gene3D" id="3.90.79.10">
    <property type="entry name" value="Nucleoside Triphosphate Pyrophosphohydrolase"/>
    <property type="match status" value="1"/>
</dbReference>
<dbReference type="EMBL" id="RJJR01000004">
    <property type="protein sequence ID" value="RNI37926.1"/>
    <property type="molecule type" value="Genomic_DNA"/>
</dbReference>
<dbReference type="InterPro" id="IPR036388">
    <property type="entry name" value="WH-like_DNA-bd_sf"/>
</dbReference>
<proteinExistence type="predicted"/>
<keyword evidence="3" id="KW-1185">Reference proteome</keyword>
<comment type="caution">
    <text evidence="2">The sequence shown here is derived from an EMBL/GenBank/DDBJ whole genome shotgun (WGS) entry which is preliminary data.</text>
</comment>
<evidence type="ECO:0000313" key="2">
    <source>
        <dbReference type="EMBL" id="RNI37926.1"/>
    </source>
</evidence>
<evidence type="ECO:0000313" key="3">
    <source>
        <dbReference type="Proteomes" id="UP000267223"/>
    </source>
</evidence>
<dbReference type="AlphaFoldDB" id="A0A3M9NJE5"/>
<protein>
    <submittedName>
        <fullName evidence="2">NUDIX domain-containing protein</fullName>
    </submittedName>
</protein>
<dbReference type="SUPFAM" id="SSF55811">
    <property type="entry name" value="Nudix"/>
    <property type="match status" value="1"/>
</dbReference>
<dbReference type="Gene3D" id="1.10.10.10">
    <property type="entry name" value="Winged helix-like DNA-binding domain superfamily/Winged helix DNA-binding domain"/>
    <property type="match status" value="1"/>
</dbReference>